<sequence>MKPKLSRWILLTALAAGLIWSGLLAFIHLTGSASILDRFETVFLDLKIVVAGERSPPSEVVIVAIDDQTVSREGQFPLPRNRLADLIGAIEAAGAKAIAIDILLPTTSDSSHDTDLGEALKNFPSVIAAVGSLEDALPLESSVPVVETVMVPAARVSRFSETGLANIVTDTGGTPRHIPHLFLTPEGLKPSFSLQAYSQFKGEPHTFAANGVRIGEQFRATDLGWHMPLNYYGPAGTIPTLSATVLMENGSTPEVRLRDRLVVLGVTATAVGDRFSTPFDPVLPGVEIQATGLANLLDQSALIRGPETRSLDGLAAVSITLLGLLAVAYFSLAQASFIYLVLLTVWLVFTAAAFTHGHWLNSALPLAASLPPVAGLIFVRQISDRRWARQHQIAQQELARFHAPKLAERIAGDPAFLLKPREQMVAVLFIDLSGYTGLSEQLGPAATRDFLKEFHTVVVNVASANSGVVLDFMGDGAMLGFGIPDPASSDPLNACRCAFQLVEQVHDWLAFKSSMSKGCRLRVGGHVGQAVLSRLGHEQQQQITATGDCVNVASRLLEVAKHHGALVALSSDLIAAAENISPKSLTVPRRETEDIRGRQKSLNVGLWKSHEVLLSSKRL</sequence>
<dbReference type="Pfam" id="PF00211">
    <property type="entry name" value="Guanylate_cyc"/>
    <property type="match status" value="1"/>
</dbReference>
<feature type="domain" description="Guanylate cyclase" evidence="2">
    <location>
        <begin position="426"/>
        <end position="557"/>
    </location>
</feature>
<dbReference type="InterPro" id="IPR050697">
    <property type="entry name" value="Adenylyl/Guanylyl_Cyclase_3/4"/>
</dbReference>
<protein>
    <submittedName>
        <fullName evidence="3">Adenylate/guanylate cyclase domain-containing protein</fullName>
    </submittedName>
</protein>
<keyword evidence="1" id="KW-0472">Membrane</keyword>
<reference evidence="3 4" key="1">
    <citation type="submission" date="2023-03" db="EMBL/GenBank/DDBJ databases">
        <title>Roseibium porphyridii sp. nov. and Roseibium rhodosorbium sp. nov. isolated from marine algae, Porphyridium cruentum and Rhodosorus marinus, respectively.</title>
        <authorList>
            <person name="Lee M.W."/>
            <person name="Choi B.J."/>
            <person name="Lee J.K."/>
            <person name="Choi D.G."/>
            <person name="Baek J.H."/>
            <person name="Bayburt H."/>
            <person name="Kim J.M."/>
            <person name="Han D.M."/>
            <person name="Kim K.H."/>
            <person name="Jeon C.O."/>
        </authorList>
    </citation>
    <scope>NUCLEOTIDE SEQUENCE [LARGE SCALE GENOMIC DNA]</scope>
    <source>
        <strain evidence="3 4">KMA01</strain>
    </source>
</reference>
<accession>A0ABY8F570</accession>
<dbReference type="RefSeq" id="WP_265680297.1">
    <property type="nucleotide sequence ID" value="NZ_CP120863.1"/>
</dbReference>
<dbReference type="Gene3D" id="3.30.70.1230">
    <property type="entry name" value="Nucleotide cyclase"/>
    <property type="match status" value="1"/>
</dbReference>
<dbReference type="InterPro" id="IPR029787">
    <property type="entry name" value="Nucleotide_cyclase"/>
</dbReference>
<dbReference type="InterPro" id="IPR001054">
    <property type="entry name" value="A/G_cyclase"/>
</dbReference>
<keyword evidence="1" id="KW-0812">Transmembrane</keyword>
<dbReference type="Pfam" id="PF05226">
    <property type="entry name" value="CHASE2"/>
    <property type="match status" value="1"/>
</dbReference>
<keyword evidence="1" id="KW-1133">Transmembrane helix</keyword>
<evidence type="ECO:0000313" key="3">
    <source>
        <dbReference type="EMBL" id="WFE89589.1"/>
    </source>
</evidence>
<proteinExistence type="predicted"/>
<evidence type="ECO:0000259" key="2">
    <source>
        <dbReference type="PROSITE" id="PS50125"/>
    </source>
</evidence>
<evidence type="ECO:0000256" key="1">
    <source>
        <dbReference type="SAM" id="Phobius"/>
    </source>
</evidence>
<dbReference type="SMART" id="SM00044">
    <property type="entry name" value="CYCc"/>
    <property type="match status" value="1"/>
</dbReference>
<keyword evidence="4" id="KW-1185">Reference proteome</keyword>
<dbReference type="SMART" id="SM01080">
    <property type="entry name" value="CHASE2"/>
    <property type="match status" value="1"/>
</dbReference>
<organism evidence="3 4">
    <name type="scientific">Roseibium porphyridii</name>
    <dbReference type="NCBI Taxonomy" id="2866279"/>
    <lineage>
        <taxon>Bacteria</taxon>
        <taxon>Pseudomonadati</taxon>
        <taxon>Pseudomonadota</taxon>
        <taxon>Alphaproteobacteria</taxon>
        <taxon>Hyphomicrobiales</taxon>
        <taxon>Stappiaceae</taxon>
        <taxon>Roseibium</taxon>
    </lineage>
</organism>
<dbReference type="CDD" id="cd07302">
    <property type="entry name" value="CHD"/>
    <property type="match status" value="1"/>
</dbReference>
<dbReference type="EMBL" id="CP120863">
    <property type="protein sequence ID" value="WFE89589.1"/>
    <property type="molecule type" value="Genomic_DNA"/>
</dbReference>
<evidence type="ECO:0000313" key="4">
    <source>
        <dbReference type="Proteomes" id="UP001209803"/>
    </source>
</evidence>
<feature type="transmembrane region" description="Helical" evidence="1">
    <location>
        <begin position="337"/>
        <end position="356"/>
    </location>
</feature>
<dbReference type="PROSITE" id="PS50125">
    <property type="entry name" value="GUANYLATE_CYCLASE_2"/>
    <property type="match status" value="1"/>
</dbReference>
<dbReference type="InterPro" id="IPR007890">
    <property type="entry name" value="CHASE2"/>
</dbReference>
<dbReference type="Proteomes" id="UP001209803">
    <property type="component" value="Chromosome"/>
</dbReference>
<dbReference type="SUPFAM" id="SSF55073">
    <property type="entry name" value="Nucleotide cyclase"/>
    <property type="match status" value="1"/>
</dbReference>
<gene>
    <name evidence="3" type="ORF">K1718_26125</name>
</gene>
<dbReference type="PANTHER" id="PTHR43081:SF20">
    <property type="entry name" value="TWO-COMPONENT RESPONSE REGULATOR"/>
    <property type="match status" value="1"/>
</dbReference>
<name>A0ABY8F570_9HYPH</name>
<feature type="transmembrane region" description="Helical" evidence="1">
    <location>
        <begin position="313"/>
        <end position="330"/>
    </location>
</feature>
<dbReference type="PANTHER" id="PTHR43081">
    <property type="entry name" value="ADENYLATE CYCLASE, TERMINAL-DIFFERENTIATION SPECIFIC-RELATED"/>
    <property type="match status" value="1"/>
</dbReference>